<dbReference type="PRINTS" id="PR01956">
    <property type="entry name" value="TNFACTORR10"/>
</dbReference>
<feature type="domain" description="Death" evidence="14">
    <location>
        <begin position="337"/>
        <end position="406"/>
    </location>
</feature>
<dbReference type="FunFam" id="2.10.50.10:FF:000004">
    <property type="entry name" value="Tumor necrosis factor receptor superfamily member 6"/>
    <property type="match status" value="1"/>
</dbReference>
<evidence type="ECO:0000256" key="7">
    <source>
        <dbReference type="ARBA" id="ARBA00023136"/>
    </source>
</evidence>
<keyword evidence="17" id="KW-1185">Reference proteome</keyword>
<feature type="region of interest" description="Disordered" evidence="12">
    <location>
        <begin position="260"/>
        <end position="279"/>
    </location>
</feature>
<reference evidence="16" key="2">
    <citation type="submission" date="2025-09" db="UniProtKB">
        <authorList>
            <consortium name="Ensembl"/>
        </authorList>
    </citation>
    <scope>IDENTIFICATION</scope>
</reference>
<evidence type="ECO:0000256" key="12">
    <source>
        <dbReference type="SAM" id="MobiDB-lite"/>
    </source>
</evidence>
<evidence type="ECO:0000259" key="15">
    <source>
        <dbReference type="PROSITE" id="PS50050"/>
    </source>
</evidence>
<dbReference type="Ensembl" id="ENSPSMT00000010691.1">
    <property type="protein sequence ID" value="ENSPSMP00000009115.1"/>
    <property type="gene ID" value="ENSPSMG00000006654.1"/>
</dbReference>
<keyword evidence="2 13" id="KW-0812">Transmembrane</keyword>
<feature type="disulfide bond" evidence="11">
    <location>
        <begin position="104"/>
        <end position="122"/>
    </location>
</feature>
<keyword evidence="10" id="KW-0325">Glycoprotein</keyword>
<dbReference type="InterPro" id="IPR011029">
    <property type="entry name" value="DEATH-like_dom_sf"/>
</dbReference>
<dbReference type="InterPro" id="IPR034029">
    <property type="entry name" value="TNFRSF10A/B_death"/>
</dbReference>
<dbReference type="InterPro" id="IPR052491">
    <property type="entry name" value="TNFRSF10"/>
</dbReference>
<dbReference type="SUPFAM" id="SSF57586">
    <property type="entry name" value="TNF receptor-like"/>
    <property type="match status" value="3"/>
</dbReference>
<comment type="caution">
    <text evidence="11">Lacks conserved residue(s) required for the propagation of feature annotation.</text>
</comment>
<dbReference type="Gene3D" id="2.10.50.10">
    <property type="entry name" value="Tumor Necrosis Factor Receptor, subunit A, domain 2"/>
    <property type="match status" value="3"/>
</dbReference>
<feature type="domain" description="TNFR-Cys" evidence="15">
    <location>
        <begin position="81"/>
        <end position="122"/>
    </location>
</feature>
<dbReference type="InterPro" id="IPR001368">
    <property type="entry name" value="TNFR/NGFR_Cys_rich_reg"/>
</dbReference>
<dbReference type="GO" id="GO:0043065">
    <property type="term" value="P:positive regulation of apoptotic process"/>
    <property type="evidence" value="ECO:0007669"/>
    <property type="project" value="TreeGrafter"/>
</dbReference>
<feature type="domain" description="TNFR-Cys" evidence="15">
    <location>
        <begin position="123"/>
        <end position="163"/>
    </location>
</feature>
<evidence type="ECO:0000256" key="2">
    <source>
        <dbReference type="ARBA" id="ARBA00022692"/>
    </source>
</evidence>
<protein>
    <submittedName>
        <fullName evidence="16">Uncharacterized protein</fullName>
    </submittedName>
</protein>
<accession>A0A8C8YWY6</accession>
<evidence type="ECO:0000256" key="3">
    <source>
        <dbReference type="ARBA" id="ARBA00022703"/>
    </source>
</evidence>
<evidence type="ECO:0000256" key="4">
    <source>
        <dbReference type="ARBA" id="ARBA00022729"/>
    </source>
</evidence>
<evidence type="ECO:0000256" key="11">
    <source>
        <dbReference type="PROSITE-ProRule" id="PRU00206"/>
    </source>
</evidence>
<feature type="repeat" description="TNFR-Cys" evidence="11">
    <location>
        <begin position="81"/>
        <end position="122"/>
    </location>
</feature>
<dbReference type="GO" id="GO:0036462">
    <property type="term" value="P:TRAIL-activated apoptotic signaling pathway"/>
    <property type="evidence" value="ECO:0007669"/>
    <property type="project" value="UniProtKB-ARBA"/>
</dbReference>
<feature type="compositionally biased region" description="Polar residues" evidence="12">
    <location>
        <begin position="260"/>
        <end position="273"/>
    </location>
</feature>
<evidence type="ECO:0000256" key="1">
    <source>
        <dbReference type="ARBA" id="ARBA00004479"/>
    </source>
</evidence>
<feature type="disulfide bond" evidence="11">
    <location>
        <begin position="101"/>
        <end position="114"/>
    </location>
</feature>
<dbReference type="Gene3D" id="1.10.533.10">
    <property type="entry name" value="Death Domain, Fas"/>
    <property type="match status" value="1"/>
</dbReference>
<evidence type="ECO:0000259" key="14">
    <source>
        <dbReference type="PROSITE" id="PS50017"/>
    </source>
</evidence>
<dbReference type="Pfam" id="PF00020">
    <property type="entry name" value="TNFR_c6"/>
    <property type="match status" value="2"/>
</dbReference>
<feature type="transmembrane region" description="Helical" evidence="13">
    <location>
        <begin position="205"/>
        <end position="226"/>
    </location>
</feature>
<dbReference type="PANTHER" id="PTHR46330">
    <property type="entry name" value="TUMOR NECROSIS FACTOR RECEPTOR SUPERFAMILY MEMBER 10B"/>
    <property type="match status" value="1"/>
</dbReference>
<keyword evidence="9" id="KW-0675">Receptor</keyword>
<feature type="repeat" description="TNFR-Cys" evidence="11">
    <location>
        <begin position="123"/>
        <end position="163"/>
    </location>
</feature>
<dbReference type="PROSITE" id="PS50050">
    <property type="entry name" value="TNFR_NGFR_2"/>
    <property type="match status" value="2"/>
</dbReference>
<dbReference type="GO" id="GO:0005035">
    <property type="term" value="F:death receptor activity"/>
    <property type="evidence" value="ECO:0007669"/>
    <property type="project" value="UniProtKB-ARBA"/>
</dbReference>
<keyword evidence="8 11" id="KW-1015">Disulfide bond</keyword>
<evidence type="ECO:0000313" key="17">
    <source>
        <dbReference type="Proteomes" id="UP000694414"/>
    </source>
</evidence>
<comment type="subcellular location">
    <subcellularLocation>
        <location evidence="1">Membrane</location>
        <topology evidence="1">Single-pass type I membrane protein</topology>
    </subcellularLocation>
</comment>
<evidence type="ECO:0000256" key="9">
    <source>
        <dbReference type="ARBA" id="ARBA00023170"/>
    </source>
</evidence>
<dbReference type="InterPro" id="IPR020465">
    <property type="entry name" value="TNFR_10"/>
</dbReference>
<dbReference type="GO" id="GO:0005886">
    <property type="term" value="C:plasma membrane"/>
    <property type="evidence" value="ECO:0007669"/>
    <property type="project" value="UniProtKB-ARBA"/>
</dbReference>
<organism evidence="16 17">
    <name type="scientific">Prolemur simus</name>
    <name type="common">Greater bamboo lemur</name>
    <name type="synonym">Hapalemur simus</name>
    <dbReference type="NCBI Taxonomy" id="1328070"/>
    <lineage>
        <taxon>Eukaryota</taxon>
        <taxon>Metazoa</taxon>
        <taxon>Chordata</taxon>
        <taxon>Craniata</taxon>
        <taxon>Vertebrata</taxon>
        <taxon>Euteleostomi</taxon>
        <taxon>Mammalia</taxon>
        <taxon>Eutheria</taxon>
        <taxon>Euarchontoglires</taxon>
        <taxon>Primates</taxon>
        <taxon>Strepsirrhini</taxon>
        <taxon>Lemuriformes</taxon>
        <taxon>Lemuridae</taxon>
        <taxon>Prolemur</taxon>
    </lineage>
</organism>
<dbReference type="InterPro" id="IPR000488">
    <property type="entry name" value="Death_dom"/>
</dbReference>
<dbReference type="PROSITE" id="PS50017">
    <property type="entry name" value="DEATH_DOMAIN"/>
    <property type="match status" value="1"/>
</dbReference>
<dbReference type="GeneTree" id="ENSGT00940000162957"/>
<dbReference type="SMART" id="SM00005">
    <property type="entry name" value="DEATH"/>
    <property type="match status" value="1"/>
</dbReference>
<dbReference type="CDD" id="cd10580">
    <property type="entry name" value="TNFRSF10"/>
    <property type="match status" value="1"/>
</dbReference>
<evidence type="ECO:0000256" key="5">
    <source>
        <dbReference type="ARBA" id="ARBA00022737"/>
    </source>
</evidence>
<keyword evidence="7 13" id="KW-0472">Membrane</keyword>
<dbReference type="GO" id="GO:0045569">
    <property type="term" value="F:TRAIL binding"/>
    <property type="evidence" value="ECO:0007669"/>
    <property type="project" value="InterPro"/>
</dbReference>
<evidence type="ECO:0000256" key="6">
    <source>
        <dbReference type="ARBA" id="ARBA00022989"/>
    </source>
</evidence>
<evidence type="ECO:0000256" key="13">
    <source>
        <dbReference type="SAM" id="Phobius"/>
    </source>
</evidence>
<dbReference type="InterPro" id="IPR034024">
    <property type="entry name" value="TNFRSF10_N"/>
</dbReference>
<proteinExistence type="predicted"/>
<dbReference type="SMART" id="SM00208">
    <property type="entry name" value="TNFR"/>
    <property type="match status" value="2"/>
</dbReference>
<dbReference type="AlphaFoldDB" id="A0A8C8YWY6"/>
<dbReference type="FunFam" id="2.10.50.10:FF:000016">
    <property type="entry name" value="Tumor necrosis factor receptor superfamily member 10B"/>
    <property type="match status" value="1"/>
</dbReference>
<evidence type="ECO:0000256" key="8">
    <source>
        <dbReference type="ARBA" id="ARBA00023157"/>
    </source>
</evidence>
<keyword evidence="5" id="KW-0677">Repeat</keyword>
<dbReference type="Proteomes" id="UP000694414">
    <property type="component" value="Unplaced"/>
</dbReference>
<dbReference type="GO" id="GO:0009986">
    <property type="term" value="C:cell surface"/>
    <property type="evidence" value="ECO:0007669"/>
    <property type="project" value="TreeGrafter"/>
</dbReference>
<reference evidence="16" key="1">
    <citation type="submission" date="2025-08" db="UniProtKB">
        <authorList>
            <consortium name="Ensembl"/>
        </authorList>
    </citation>
    <scope>IDENTIFICATION</scope>
</reference>
<name>A0A8C8YWY6_PROSS</name>
<dbReference type="GO" id="GO:0071260">
    <property type="term" value="P:cellular response to mechanical stimulus"/>
    <property type="evidence" value="ECO:0007669"/>
    <property type="project" value="UniProtKB-ARBA"/>
</dbReference>
<dbReference type="CDD" id="cd08315">
    <property type="entry name" value="Death_TRAILR_DR4_DR5"/>
    <property type="match status" value="1"/>
</dbReference>
<keyword evidence="3" id="KW-0053">Apoptosis</keyword>
<dbReference type="PROSITE" id="PS00652">
    <property type="entry name" value="TNFR_NGFR_1"/>
    <property type="match status" value="1"/>
</dbReference>
<evidence type="ECO:0000256" key="10">
    <source>
        <dbReference type="ARBA" id="ARBA00023180"/>
    </source>
</evidence>
<keyword evidence="6 13" id="KW-1133">Transmembrane helix</keyword>
<dbReference type="FunFam" id="1.10.533.10:FF:000043">
    <property type="entry name" value="Tumor necrosis factor receptor superfamily member 10A"/>
    <property type="match status" value="1"/>
</dbReference>
<feature type="disulfide bond" evidence="11">
    <location>
        <begin position="145"/>
        <end position="163"/>
    </location>
</feature>
<evidence type="ECO:0000313" key="16">
    <source>
        <dbReference type="Ensembl" id="ENSPSMP00000009115.1"/>
    </source>
</evidence>
<sequence>CAPDSRPAWGARPGLRVPETLMFLMFVIVGVLLSVLADSATIKLDRVPQQTVAPQRWRHRPEEGLCPPGTHMSEDGRDCPSCSYGVDYTTHWNGLPSCRPCSVCNSDEEERSPCTTTANRACWCKAGSFRGEDSPEFCQKCRTRCPNGMVKDRPCTPWSDIVCVPQGSGTKASGEALAPAGPVTASVGNSASPLPSSGNWDLKMVIAFGVLAFLLGVVAFLVVAFLCWNPALPGHCPQGGGRSPRGPGAEDNARNEILSNRDSCSTLDSQQKMESQEPAVLTGVTVTSPRESQHLLGQAEAEGSHRRRLLVPANGADPTDTLRLFFDYFSHVVPFNSWNPLMRLMGLTDNDIQMARASAACTEDTLYEMLMRWVKKMGRKASVHSLLEALEKLGERYAKETIEAHLVDSGMFIYLEDEAGSAVSEL</sequence>
<dbReference type="Pfam" id="PF00531">
    <property type="entry name" value="Death"/>
    <property type="match status" value="1"/>
</dbReference>
<keyword evidence="4" id="KW-0732">Signal</keyword>
<feature type="transmembrane region" description="Helical" evidence="13">
    <location>
        <begin position="20"/>
        <end position="37"/>
    </location>
</feature>
<dbReference type="SUPFAM" id="SSF47986">
    <property type="entry name" value="DEATH domain"/>
    <property type="match status" value="1"/>
</dbReference>
<dbReference type="PANTHER" id="PTHR46330:SF1">
    <property type="entry name" value="TUMOR NECROSIS FACTOR RECEPTOR SUPERFAMILY MEMBER 10B"/>
    <property type="match status" value="1"/>
</dbReference>